<accession>A0A1S2LTW0</accession>
<dbReference type="AlphaFoldDB" id="A0A1S2LTW0"/>
<dbReference type="Pfam" id="PF08863">
    <property type="entry name" value="YolD"/>
    <property type="match status" value="1"/>
</dbReference>
<evidence type="ECO:0008006" key="3">
    <source>
        <dbReference type="Google" id="ProtNLM"/>
    </source>
</evidence>
<protein>
    <recommendedName>
        <fullName evidence="3">YolD-like family protein</fullName>
    </recommendedName>
</protein>
<gene>
    <name evidence="1" type="ORF">BKP35_03015</name>
</gene>
<dbReference type="Proteomes" id="UP000180098">
    <property type="component" value="Unassembled WGS sequence"/>
</dbReference>
<dbReference type="PANTHER" id="PTHR40051">
    <property type="entry name" value="IG HYPOTHETICAL 15966"/>
    <property type="match status" value="1"/>
</dbReference>
<name>A0A1S2LTW0_9BACI</name>
<comment type="caution">
    <text evidence="1">The sequence shown here is derived from an EMBL/GenBank/DDBJ whole genome shotgun (WGS) entry which is preliminary data.</text>
</comment>
<dbReference type="OrthoDB" id="1644322at2"/>
<dbReference type="EMBL" id="MLQQ01000001">
    <property type="protein sequence ID" value="OIJ15971.1"/>
    <property type="molecule type" value="Genomic_DNA"/>
</dbReference>
<evidence type="ECO:0000313" key="1">
    <source>
        <dbReference type="EMBL" id="OIJ15971.1"/>
    </source>
</evidence>
<keyword evidence="2" id="KW-1185">Reference proteome</keyword>
<proteinExistence type="predicted"/>
<dbReference type="InterPro" id="IPR014962">
    <property type="entry name" value="YolD"/>
</dbReference>
<organism evidence="1 2">
    <name type="scientific">Anaerobacillus arseniciselenatis</name>
    <dbReference type="NCBI Taxonomy" id="85682"/>
    <lineage>
        <taxon>Bacteria</taxon>
        <taxon>Bacillati</taxon>
        <taxon>Bacillota</taxon>
        <taxon>Bacilli</taxon>
        <taxon>Bacillales</taxon>
        <taxon>Bacillaceae</taxon>
        <taxon>Anaerobacillus</taxon>
    </lineage>
</organism>
<dbReference type="RefSeq" id="WP_071311896.1">
    <property type="nucleotide sequence ID" value="NZ_MLQQ01000001.1"/>
</dbReference>
<dbReference type="PANTHER" id="PTHR40051:SF1">
    <property type="entry name" value="YOLD-LIKE FAMILY PROTEIN"/>
    <property type="match status" value="1"/>
</dbReference>
<evidence type="ECO:0000313" key="2">
    <source>
        <dbReference type="Proteomes" id="UP000180098"/>
    </source>
</evidence>
<sequence>MLKDRGNIKWTAMMLPEHVSMIRELKERQNYKTKPIIDEQRLEEFNEIIHFSLQTRESVQLKYFKSGDYRSVIGVIDHVDHSLTSIKVAKVDGTKVQIFLEDIIDMKRVD</sequence>
<reference evidence="1 2" key="1">
    <citation type="submission" date="2016-10" db="EMBL/GenBank/DDBJ databases">
        <title>Draft genome sequences of four alkaliphilic bacteria belonging to the Anaerobacillus genus.</title>
        <authorList>
            <person name="Bassil N.M."/>
            <person name="Lloyd J.R."/>
        </authorList>
    </citation>
    <scope>NUCLEOTIDE SEQUENCE [LARGE SCALE GENOMIC DNA]</scope>
    <source>
        <strain evidence="1 2">DSM 15340</strain>
    </source>
</reference>